<dbReference type="InterPro" id="IPR020987">
    <property type="entry name" value="Centromere_Cenp-M"/>
</dbReference>
<keyword evidence="7" id="KW-1133">Transmembrane helix</keyword>
<keyword evidence="7" id="KW-0812">Transmembrane</keyword>
<dbReference type="Pfam" id="PF11111">
    <property type="entry name" value="CENP-M"/>
    <property type="match status" value="1"/>
</dbReference>
<dbReference type="PANTHER" id="PTHR34436">
    <property type="entry name" value="CENTROMERE PROTEIN M"/>
    <property type="match status" value="1"/>
</dbReference>
<organism evidence="8 9">
    <name type="scientific">Leptobrachium leishanense</name>
    <name type="common">Leishan spiny toad</name>
    <dbReference type="NCBI Taxonomy" id="445787"/>
    <lineage>
        <taxon>Eukaryota</taxon>
        <taxon>Metazoa</taxon>
        <taxon>Chordata</taxon>
        <taxon>Craniata</taxon>
        <taxon>Vertebrata</taxon>
        <taxon>Euteleostomi</taxon>
        <taxon>Amphibia</taxon>
        <taxon>Batrachia</taxon>
        <taxon>Anura</taxon>
        <taxon>Pelobatoidea</taxon>
        <taxon>Megophryidae</taxon>
        <taxon>Leptobrachium</taxon>
    </lineage>
</organism>
<dbReference type="Ensembl" id="ENSLLET00000006959.1">
    <property type="protein sequence ID" value="ENSLLEP00000006687.1"/>
    <property type="gene ID" value="ENSLLEG00000004206.1"/>
</dbReference>
<dbReference type="AlphaFoldDB" id="A0A8C5LZT0"/>
<protein>
    <recommendedName>
        <fullName evidence="3">Centromere protein M</fullName>
    </recommendedName>
</protein>
<feature type="transmembrane region" description="Helical" evidence="7">
    <location>
        <begin position="149"/>
        <end position="170"/>
    </location>
</feature>
<comment type="subcellular location">
    <subcellularLocation>
        <location evidence="2">Chromosome</location>
        <location evidence="2">Centromere</location>
    </subcellularLocation>
    <subcellularLocation>
        <location evidence="1">Nucleus</location>
    </subcellularLocation>
</comment>
<dbReference type="Proteomes" id="UP000694569">
    <property type="component" value="Unplaced"/>
</dbReference>
<dbReference type="GO" id="GO:0000775">
    <property type="term" value="C:chromosome, centromeric region"/>
    <property type="evidence" value="ECO:0007669"/>
    <property type="project" value="UniProtKB-SubCell"/>
</dbReference>
<keyword evidence="4" id="KW-0158">Chromosome</keyword>
<evidence type="ECO:0000256" key="3">
    <source>
        <dbReference type="ARBA" id="ARBA00016382"/>
    </source>
</evidence>
<dbReference type="OrthoDB" id="2386686at2759"/>
<dbReference type="InterPro" id="IPR027417">
    <property type="entry name" value="P-loop_NTPase"/>
</dbReference>
<dbReference type="GO" id="GO:0005634">
    <property type="term" value="C:nucleus"/>
    <property type="evidence" value="ECO:0007669"/>
    <property type="project" value="UniProtKB-SubCell"/>
</dbReference>
<name>A0A8C5LZT0_9ANUR</name>
<keyword evidence="7" id="KW-0472">Membrane</keyword>
<evidence type="ECO:0000313" key="9">
    <source>
        <dbReference type="Proteomes" id="UP000694569"/>
    </source>
</evidence>
<evidence type="ECO:0000256" key="2">
    <source>
        <dbReference type="ARBA" id="ARBA00004584"/>
    </source>
</evidence>
<keyword evidence="6" id="KW-0137">Centromere</keyword>
<evidence type="ECO:0000256" key="1">
    <source>
        <dbReference type="ARBA" id="ARBA00004123"/>
    </source>
</evidence>
<proteinExistence type="predicted"/>
<evidence type="ECO:0000256" key="5">
    <source>
        <dbReference type="ARBA" id="ARBA00023242"/>
    </source>
</evidence>
<evidence type="ECO:0000313" key="8">
    <source>
        <dbReference type="Ensembl" id="ENSLLEP00000006687.1"/>
    </source>
</evidence>
<keyword evidence="9" id="KW-1185">Reference proteome</keyword>
<reference evidence="8" key="1">
    <citation type="submission" date="2025-08" db="UniProtKB">
        <authorList>
            <consortium name="Ensembl"/>
        </authorList>
    </citation>
    <scope>IDENTIFICATION</scope>
</reference>
<dbReference type="Gene3D" id="3.40.50.300">
    <property type="entry name" value="P-loop containing nucleotide triphosphate hydrolases"/>
    <property type="match status" value="1"/>
</dbReference>
<reference evidence="8" key="2">
    <citation type="submission" date="2025-09" db="UniProtKB">
        <authorList>
            <consortium name="Ensembl"/>
        </authorList>
    </citation>
    <scope>IDENTIFICATION</scope>
</reference>
<accession>A0A8C5LZT0</accession>
<evidence type="ECO:0000256" key="7">
    <source>
        <dbReference type="SAM" id="Phobius"/>
    </source>
</evidence>
<evidence type="ECO:0000256" key="4">
    <source>
        <dbReference type="ARBA" id="ARBA00022454"/>
    </source>
</evidence>
<dbReference type="GeneTree" id="ENSGT00390000017504"/>
<keyword evidence="5" id="KW-0539">Nucleus</keyword>
<dbReference type="PANTHER" id="PTHR34436:SF1">
    <property type="entry name" value="CENTROMERE PROTEIN M"/>
    <property type="match status" value="1"/>
</dbReference>
<sequence length="175" mass="19228">MADLRSFDKMPLLNAGAVLLLGGEESWRERLAQALLRDPRSFQVQIHMAPGLPLPTDPHRPRFDLLVLFISLHSPAGLTEALRDLSRMDPHFLLGRVCFVAAAGGARRPRALEEEAVRRLADTHCSPLLFLHTDSEEDVRCVARRLLQLLSVCAGLVPGVSALSLASFTWSSTGN</sequence>
<evidence type="ECO:0000256" key="6">
    <source>
        <dbReference type="ARBA" id="ARBA00023328"/>
    </source>
</evidence>